<proteinExistence type="predicted"/>
<accession>A0A7S1F9L1</accession>
<dbReference type="InterPro" id="IPR027417">
    <property type="entry name" value="P-loop_NTPase"/>
</dbReference>
<name>A0A7S1F9L1_NOCSC</name>
<protein>
    <recommendedName>
        <fullName evidence="2">Phosphoribulokinase/uridine kinase domain-containing protein</fullName>
    </recommendedName>
</protein>
<dbReference type="AlphaFoldDB" id="A0A7S1F9L1"/>
<gene>
    <name evidence="1" type="ORF">NSCI0253_LOCUS26399</name>
</gene>
<dbReference type="PANTHER" id="PTHR10285">
    <property type="entry name" value="URIDINE KINASE"/>
    <property type="match status" value="1"/>
</dbReference>
<dbReference type="EMBL" id="HBFQ01037368">
    <property type="protein sequence ID" value="CAD8852049.1"/>
    <property type="molecule type" value="Transcribed_RNA"/>
</dbReference>
<dbReference type="Gene3D" id="3.40.50.300">
    <property type="entry name" value="P-loop containing nucleotide triphosphate hydrolases"/>
    <property type="match status" value="1"/>
</dbReference>
<sequence length="358" mass="39099">MEGSGVSAGVCRNLSADAEDFIRRGPLYNHLLEPPSAWEWTSHGQALVLELTNDSVLAALSPCDLDHELAVRVYHLSLPIYFWLRHLVHKICAEKAASTRPKCTRTVLVGLSAPQGFGKTTLLKFLEDRFRVDGLGCASLSIDDFYLTGAELEAVATANADNALMQVRGHAGTHDIPLGVETLRALQGEASGEAPVPRFHKAARSGKGDRCPKEAWSVASTPCDVVILEGWMLGFKPVNENELVHPGLVTVNKNLPLYQAWTDQVDIWCVAALSEYEHVTTWRLEAEHEMIASGKSGMDDAQIRDFVSRYMPAYETYCPSLHASAQTCGVDGKPSLFLEVDGNRTVISACDAGVLPRE</sequence>
<organism evidence="1">
    <name type="scientific">Noctiluca scintillans</name>
    <name type="common">Sea sparkle</name>
    <name type="synonym">Red tide dinoflagellate</name>
    <dbReference type="NCBI Taxonomy" id="2966"/>
    <lineage>
        <taxon>Eukaryota</taxon>
        <taxon>Sar</taxon>
        <taxon>Alveolata</taxon>
        <taxon>Dinophyceae</taxon>
        <taxon>Noctilucales</taxon>
        <taxon>Noctilucaceae</taxon>
        <taxon>Noctiluca</taxon>
    </lineage>
</organism>
<reference evidence="1" key="1">
    <citation type="submission" date="2021-01" db="EMBL/GenBank/DDBJ databases">
        <authorList>
            <person name="Corre E."/>
            <person name="Pelletier E."/>
            <person name="Niang G."/>
            <person name="Scheremetjew M."/>
            <person name="Finn R."/>
            <person name="Kale V."/>
            <person name="Holt S."/>
            <person name="Cochrane G."/>
            <person name="Meng A."/>
            <person name="Brown T."/>
            <person name="Cohen L."/>
        </authorList>
    </citation>
    <scope>NUCLEOTIDE SEQUENCE</scope>
</reference>
<evidence type="ECO:0008006" key="2">
    <source>
        <dbReference type="Google" id="ProtNLM"/>
    </source>
</evidence>
<dbReference type="SUPFAM" id="SSF52540">
    <property type="entry name" value="P-loop containing nucleoside triphosphate hydrolases"/>
    <property type="match status" value="1"/>
</dbReference>
<evidence type="ECO:0000313" key="1">
    <source>
        <dbReference type="EMBL" id="CAD8852049.1"/>
    </source>
</evidence>